<organism evidence="11 12">
    <name type="scientific">Sphaerobacter thermophilus (strain ATCC 49802 / DSM 20745 / KCCM 41009 / NCIMB 13125 / S 6022)</name>
    <dbReference type="NCBI Taxonomy" id="479434"/>
    <lineage>
        <taxon>Bacteria</taxon>
        <taxon>Pseudomonadati</taxon>
        <taxon>Thermomicrobiota</taxon>
        <taxon>Thermomicrobia</taxon>
        <taxon>Sphaerobacterales</taxon>
        <taxon>Sphaerobacterineae</taxon>
        <taxon>Sphaerobacteraceae</taxon>
        <taxon>Sphaerobacter</taxon>
    </lineage>
</organism>
<gene>
    <name evidence="7" type="primary">rplV</name>
    <name evidence="11" type="ordered locus">Sthe_1041</name>
</gene>
<name>D1C2L0_SPHTD</name>
<dbReference type="FunCoup" id="D1C2L0">
    <property type="interactions" value="466"/>
</dbReference>
<evidence type="ECO:0000256" key="1">
    <source>
        <dbReference type="ARBA" id="ARBA00009451"/>
    </source>
</evidence>
<dbReference type="Gene3D" id="3.90.470.10">
    <property type="entry name" value="Ribosomal protein L22/L17"/>
    <property type="match status" value="1"/>
</dbReference>
<evidence type="ECO:0000313" key="12">
    <source>
        <dbReference type="Proteomes" id="UP000002027"/>
    </source>
</evidence>
<dbReference type="CDD" id="cd00336">
    <property type="entry name" value="Ribosomal_L22"/>
    <property type="match status" value="1"/>
</dbReference>
<comment type="similarity">
    <text evidence="1 7 8">Belongs to the universal ribosomal protein uL22 family.</text>
</comment>
<dbReference type="HOGENOM" id="CLU_083987_3_3_0"/>
<dbReference type="InterPro" id="IPR036394">
    <property type="entry name" value="Ribosomal_uL22_sf"/>
</dbReference>
<keyword evidence="3 7" id="KW-0694">RNA-binding</keyword>
<evidence type="ECO:0000256" key="2">
    <source>
        <dbReference type="ARBA" id="ARBA00022730"/>
    </source>
</evidence>
<comment type="function">
    <text evidence="7 10">This protein binds specifically to 23S rRNA; its binding is stimulated by other ribosomal proteins, e.g., L4, L17, and L20. It is important during the early stages of 50S assembly. It makes multiple contacts with different domains of the 23S rRNA in the assembled 50S subunit and ribosome.</text>
</comment>
<proteinExistence type="inferred from homology"/>
<accession>D1C2L0</accession>
<dbReference type="SUPFAM" id="SSF54843">
    <property type="entry name" value="Ribosomal protein L22"/>
    <property type="match status" value="1"/>
</dbReference>
<sequence>MEVMAKARGLRVSPRKARLVVDMVRGKSVPEALAILRFVPNKSAEYVAKVVKSAAANAEHNHDLDPDRLYIKQIYADEGPTYRRWRARARGRVNRRLKRTAHITVIVDEMEKGA</sequence>
<dbReference type="InterPro" id="IPR005727">
    <property type="entry name" value="Ribosomal_uL22_bac/chlpt-type"/>
</dbReference>
<reference evidence="12" key="1">
    <citation type="submission" date="2009-11" db="EMBL/GenBank/DDBJ databases">
        <title>The complete chromosome 1 of Sphaerobacter thermophilus DSM 20745.</title>
        <authorList>
            <person name="Lucas S."/>
            <person name="Copeland A."/>
            <person name="Lapidus A."/>
            <person name="Glavina del Rio T."/>
            <person name="Dalin E."/>
            <person name="Tice H."/>
            <person name="Bruce D."/>
            <person name="Goodwin L."/>
            <person name="Pitluck S."/>
            <person name="Kyrpides N."/>
            <person name="Mavromatis K."/>
            <person name="Ivanova N."/>
            <person name="Mikhailova N."/>
            <person name="LaButti K.M."/>
            <person name="Clum A."/>
            <person name="Sun H.I."/>
            <person name="Brettin T."/>
            <person name="Detter J.C."/>
            <person name="Han C."/>
            <person name="Larimer F."/>
            <person name="Land M."/>
            <person name="Hauser L."/>
            <person name="Markowitz V."/>
            <person name="Cheng J.F."/>
            <person name="Hugenholtz P."/>
            <person name="Woyke T."/>
            <person name="Wu D."/>
            <person name="Steenblock K."/>
            <person name="Schneider S."/>
            <person name="Pukall R."/>
            <person name="Goeker M."/>
            <person name="Klenk H.P."/>
            <person name="Eisen J.A."/>
        </authorList>
    </citation>
    <scope>NUCLEOTIDE SEQUENCE [LARGE SCALE GENOMIC DNA]</scope>
    <source>
        <strain evidence="12">ATCC 49802 / DSM 20745 / S 6022</strain>
    </source>
</reference>
<dbReference type="InterPro" id="IPR047867">
    <property type="entry name" value="Ribosomal_uL22_bac/org-type"/>
</dbReference>
<dbReference type="GO" id="GO:0006412">
    <property type="term" value="P:translation"/>
    <property type="evidence" value="ECO:0007669"/>
    <property type="project" value="UniProtKB-UniRule"/>
</dbReference>
<keyword evidence="5 7" id="KW-0687">Ribonucleoprotein</keyword>
<comment type="function">
    <text evidence="7">The globular domain of the protein is located near the polypeptide exit tunnel on the outside of the subunit, while an extended beta-hairpin is found that lines the wall of the exit tunnel in the center of the 70S ribosome.</text>
</comment>
<dbReference type="PANTHER" id="PTHR13501:SF8">
    <property type="entry name" value="LARGE RIBOSOMAL SUBUNIT PROTEIN UL22M"/>
    <property type="match status" value="1"/>
</dbReference>
<dbReference type="Proteomes" id="UP000002027">
    <property type="component" value="Chromosome 1"/>
</dbReference>
<dbReference type="AlphaFoldDB" id="D1C2L0"/>
<dbReference type="InterPro" id="IPR001063">
    <property type="entry name" value="Ribosomal_uL22"/>
</dbReference>
<evidence type="ECO:0000256" key="4">
    <source>
        <dbReference type="ARBA" id="ARBA00022980"/>
    </source>
</evidence>
<dbReference type="PANTHER" id="PTHR13501">
    <property type="entry name" value="CHLOROPLAST 50S RIBOSOMAL PROTEIN L22-RELATED"/>
    <property type="match status" value="1"/>
</dbReference>
<dbReference type="eggNOG" id="COG0091">
    <property type="taxonomic scope" value="Bacteria"/>
</dbReference>
<dbReference type="GO" id="GO:0019843">
    <property type="term" value="F:rRNA binding"/>
    <property type="evidence" value="ECO:0007669"/>
    <property type="project" value="UniProtKB-UniRule"/>
</dbReference>
<dbReference type="NCBIfam" id="TIGR01044">
    <property type="entry name" value="rplV_bact"/>
    <property type="match status" value="1"/>
</dbReference>
<keyword evidence="4 7" id="KW-0689">Ribosomal protein</keyword>
<dbReference type="GO" id="GO:0022625">
    <property type="term" value="C:cytosolic large ribosomal subunit"/>
    <property type="evidence" value="ECO:0007669"/>
    <property type="project" value="TreeGrafter"/>
</dbReference>
<dbReference type="RefSeq" id="WP_012871524.1">
    <property type="nucleotide sequence ID" value="NC_013523.1"/>
</dbReference>
<evidence type="ECO:0000313" key="11">
    <source>
        <dbReference type="EMBL" id="ACZ38477.1"/>
    </source>
</evidence>
<dbReference type="KEGG" id="sti:Sthe_1041"/>
<dbReference type="GO" id="GO:0003735">
    <property type="term" value="F:structural constituent of ribosome"/>
    <property type="evidence" value="ECO:0007669"/>
    <property type="project" value="InterPro"/>
</dbReference>
<keyword evidence="2 7" id="KW-0699">rRNA-binding</keyword>
<keyword evidence="12" id="KW-1185">Reference proteome</keyword>
<protein>
    <recommendedName>
        <fullName evidence="6 7">Large ribosomal subunit protein uL22</fullName>
    </recommendedName>
</protein>
<comment type="subunit">
    <text evidence="7 9">Part of the 50S ribosomal subunit.</text>
</comment>
<dbReference type="EMBL" id="CP001823">
    <property type="protein sequence ID" value="ACZ38477.1"/>
    <property type="molecule type" value="Genomic_DNA"/>
</dbReference>
<evidence type="ECO:0000256" key="8">
    <source>
        <dbReference type="RuleBase" id="RU004005"/>
    </source>
</evidence>
<evidence type="ECO:0000256" key="5">
    <source>
        <dbReference type="ARBA" id="ARBA00023274"/>
    </source>
</evidence>
<evidence type="ECO:0000256" key="6">
    <source>
        <dbReference type="ARBA" id="ARBA00035207"/>
    </source>
</evidence>
<evidence type="ECO:0000256" key="7">
    <source>
        <dbReference type="HAMAP-Rule" id="MF_01331"/>
    </source>
</evidence>
<evidence type="ECO:0000256" key="9">
    <source>
        <dbReference type="RuleBase" id="RU004006"/>
    </source>
</evidence>
<dbReference type="HAMAP" id="MF_01331_B">
    <property type="entry name" value="Ribosomal_uL22_B"/>
    <property type="match status" value="1"/>
</dbReference>
<reference evidence="11 12" key="2">
    <citation type="journal article" date="2010" name="Stand. Genomic Sci.">
        <title>Complete genome sequence of Desulfohalobium retbaense type strain (HR(100)).</title>
        <authorList>
            <person name="Spring S."/>
            <person name="Nolan M."/>
            <person name="Lapidus A."/>
            <person name="Glavina Del Rio T."/>
            <person name="Copeland A."/>
            <person name="Tice H."/>
            <person name="Cheng J.F."/>
            <person name="Lucas S."/>
            <person name="Land M."/>
            <person name="Chen F."/>
            <person name="Bruce D."/>
            <person name="Goodwin L."/>
            <person name="Pitluck S."/>
            <person name="Ivanova N."/>
            <person name="Mavromatis K."/>
            <person name="Mikhailova N."/>
            <person name="Pati A."/>
            <person name="Chen A."/>
            <person name="Palaniappan K."/>
            <person name="Hauser L."/>
            <person name="Chang Y.J."/>
            <person name="Jeffries C.D."/>
            <person name="Munk C."/>
            <person name="Kiss H."/>
            <person name="Chain P."/>
            <person name="Han C."/>
            <person name="Brettin T."/>
            <person name="Detter J.C."/>
            <person name="Schuler E."/>
            <person name="Goker M."/>
            <person name="Rohde M."/>
            <person name="Bristow J."/>
            <person name="Eisen J.A."/>
            <person name="Markowitz V."/>
            <person name="Hugenholtz P."/>
            <person name="Kyrpides N.C."/>
            <person name="Klenk H.P."/>
        </authorList>
    </citation>
    <scope>NUCLEOTIDE SEQUENCE [LARGE SCALE GENOMIC DNA]</scope>
    <source>
        <strain evidence="12">ATCC 49802 / DSM 20745 / S 6022</strain>
    </source>
</reference>
<dbReference type="PROSITE" id="PS00464">
    <property type="entry name" value="RIBOSOMAL_L22"/>
    <property type="match status" value="1"/>
</dbReference>
<evidence type="ECO:0000256" key="10">
    <source>
        <dbReference type="RuleBase" id="RU004008"/>
    </source>
</evidence>
<dbReference type="STRING" id="479434.Sthe_1041"/>
<dbReference type="InterPro" id="IPR018260">
    <property type="entry name" value="Ribosomal_uL22_CS"/>
</dbReference>
<dbReference type="Pfam" id="PF00237">
    <property type="entry name" value="Ribosomal_L22"/>
    <property type="match status" value="1"/>
</dbReference>
<dbReference type="InParanoid" id="D1C2L0"/>
<dbReference type="OrthoDB" id="9805969at2"/>
<evidence type="ECO:0000256" key="3">
    <source>
        <dbReference type="ARBA" id="ARBA00022884"/>
    </source>
</evidence>